<protein>
    <submittedName>
        <fullName evidence="1">Uncharacterized protein</fullName>
    </submittedName>
</protein>
<accession>A0A6B9XWC1</accession>
<organism evidence="1">
    <name type="scientific">Picea sitchensis</name>
    <name type="common">Sitka spruce</name>
    <name type="synonym">Pinus sitchensis</name>
    <dbReference type="NCBI Taxonomy" id="3332"/>
    <lineage>
        <taxon>Eukaryota</taxon>
        <taxon>Viridiplantae</taxon>
        <taxon>Streptophyta</taxon>
        <taxon>Embryophyta</taxon>
        <taxon>Tracheophyta</taxon>
        <taxon>Spermatophyta</taxon>
        <taxon>Pinopsida</taxon>
        <taxon>Pinidae</taxon>
        <taxon>Conifers I</taxon>
        <taxon>Pinales</taxon>
        <taxon>Pinaceae</taxon>
        <taxon>Picea</taxon>
    </lineage>
</organism>
<evidence type="ECO:0000313" key="1">
    <source>
        <dbReference type="EMBL" id="QHR89907.1"/>
    </source>
</evidence>
<dbReference type="AlphaFoldDB" id="A0A6B9XWC1"/>
<sequence>MEYRTYRYTIPLPNIYMWYYRNEMALTRGTHKRYTIYIPSPSYRQVRYLEIDIPQSHH</sequence>
<keyword evidence="1" id="KW-0496">Mitochondrion</keyword>
<gene>
    <name evidence="1" type="primary">orf03952</name>
    <name evidence="1" type="ORF">Q903MT_gene3929</name>
</gene>
<geneLocation type="mitochondrion" evidence="1"/>
<name>A0A6B9XWC1_PICSI</name>
<proteinExistence type="predicted"/>
<dbReference type="EMBL" id="MK697699">
    <property type="protein sequence ID" value="QHR89907.1"/>
    <property type="molecule type" value="Genomic_DNA"/>
</dbReference>
<reference evidence="1" key="1">
    <citation type="submission" date="2019-03" db="EMBL/GenBank/DDBJ databases">
        <title>Largest Complete Mitochondrial Genome of a Gymnosperm, Sitka Spruce (Picea sitchensis), Indicates Complex Physical Structure.</title>
        <authorList>
            <person name="Jackman S.D."/>
            <person name="Coombe L."/>
            <person name="Warren R."/>
            <person name="Kirk H."/>
            <person name="Trinh E."/>
            <person name="McLeod T."/>
            <person name="Pleasance S."/>
            <person name="Pandoh P."/>
            <person name="Zhao Y."/>
            <person name="Coope R."/>
            <person name="Bousquet J."/>
            <person name="Bohlmann J.C."/>
            <person name="Jones S.J.M."/>
            <person name="Birol I."/>
        </authorList>
    </citation>
    <scope>NUCLEOTIDE SEQUENCE</scope>
    <source>
        <strain evidence="1">Q903</strain>
    </source>
</reference>